<evidence type="ECO:0000313" key="2">
    <source>
        <dbReference type="EMBL" id="ODN41395.1"/>
    </source>
</evidence>
<dbReference type="RefSeq" id="WP_069314188.1">
    <property type="nucleotide sequence ID" value="NZ_MDTU01000003.1"/>
</dbReference>
<gene>
    <name evidence="2" type="ORF">BGC07_16640</name>
</gene>
<name>A0ABX3A1S5_9GAMM</name>
<evidence type="ECO:0000256" key="1">
    <source>
        <dbReference type="SAM" id="Phobius"/>
    </source>
</evidence>
<proteinExistence type="predicted"/>
<keyword evidence="1" id="KW-0812">Transmembrane</keyword>
<protein>
    <submittedName>
        <fullName evidence="2">Uncharacterized protein</fullName>
    </submittedName>
</protein>
<feature type="transmembrane region" description="Helical" evidence="1">
    <location>
        <begin position="6"/>
        <end position="25"/>
    </location>
</feature>
<evidence type="ECO:0000313" key="3">
    <source>
        <dbReference type="Proteomes" id="UP000094329"/>
    </source>
</evidence>
<comment type="caution">
    <text evidence="2">The sequence shown here is derived from an EMBL/GenBank/DDBJ whole genome shotgun (WGS) entry which is preliminary data.</text>
</comment>
<sequence length="104" mass="11467">MHIKQTLISVIVSSIIATIVVFLFFHNKISHLENQLAQTPPIAVVDLTQFVQSYPKGASEQTVNARLNKLHSDIAKLKDAGYLVLNANQVMAAPSDIYIEGHDL</sequence>
<keyword evidence="3" id="KW-1185">Reference proteome</keyword>
<keyword evidence="1" id="KW-0472">Membrane</keyword>
<accession>A0ABX3A1S5</accession>
<keyword evidence="1" id="KW-1133">Transmembrane helix</keyword>
<organism evidence="2 3">
    <name type="scientific">Piscirickettsia litoralis</name>
    <dbReference type="NCBI Taxonomy" id="1891921"/>
    <lineage>
        <taxon>Bacteria</taxon>
        <taxon>Pseudomonadati</taxon>
        <taxon>Pseudomonadota</taxon>
        <taxon>Gammaproteobacteria</taxon>
        <taxon>Thiotrichales</taxon>
        <taxon>Piscirickettsiaceae</taxon>
        <taxon>Piscirickettsia</taxon>
    </lineage>
</organism>
<dbReference type="Proteomes" id="UP000094329">
    <property type="component" value="Unassembled WGS sequence"/>
</dbReference>
<reference evidence="2 3" key="1">
    <citation type="submission" date="2016-08" db="EMBL/GenBank/DDBJ databases">
        <title>Draft genome sequence of Candidatus Piscirickettsia litoralis, from seawater.</title>
        <authorList>
            <person name="Wan X."/>
            <person name="Lee A.J."/>
            <person name="Hou S."/>
            <person name="Donachie S.P."/>
        </authorList>
    </citation>
    <scope>NUCLEOTIDE SEQUENCE [LARGE SCALE GENOMIC DNA]</scope>
    <source>
        <strain evidence="2 3">Y2</strain>
    </source>
</reference>
<dbReference type="EMBL" id="MDTU01000003">
    <property type="protein sequence ID" value="ODN41395.1"/>
    <property type="molecule type" value="Genomic_DNA"/>
</dbReference>